<keyword evidence="1" id="KW-0812">Transmembrane</keyword>
<keyword evidence="1" id="KW-1133">Transmembrane helix</keyword>
<keyword evidence="3" id="KW-1185">Reference proteome</keyword>
<protein>
    <submittedName>
        <fullName evidence="2">Uncharacterized protein</fullName>
    </submittedName>
</protein>
<evidence type="ECO:0000256" key="1">
    <source>
        <dbReference type="SAM" id="Phobius"/>
    </source>
</evidence>
<evidence type="ECO:0000313" key="2">
    <source>
        <dbReference type="EMBL" id="MBK1789706.1"/>
    </source>
</evidence>
<dbReference type="AlphaFoldDB" id="A0A8J7MC00"/>
<reference evidence="2" key="1">
    <citation type="submission" date="2021-01" db="EMBL/GenBank/DDBJ databases">
        <title>Modified the classification status of verrucomicrobia.</title>
        <authorList>
            <person name="Feng X."/>
        </authorList>
    </citation>
    <scope>NUCLEOTIDE SEQUENCE</scope>
    <source>
        <strain evidence="2">_KCTC 22039</strain>
    </source>
</reference>
<feature type="transmembrane region" description="Helical" evidence="1">
    <location>
        <begin position="7"/>
        <end position="25"/>
    </location>
</feature>
<keyword evidence="1" id="KW-0472">Membrane</keyword>
<comment type="caution">
    <text evidence="2">The sequence shown here is derived from an EMBL/GenBank/DDBJ whole genome shotgun (WGS) entry which is preliminary data.</text>
</comment>
<dbReference type="RefSeq" id="WP_200309749.1">
    <property type="nucleotide sequence ID" value="NZ_JAENIM010000008.1"/>
</dbReference>
<organism evidence="2 3">
    <name type="scientific">Persicirhabdus sediminis</name>
    <dbReference type="NCBI Taxonomy" id="454144"/>
    <lineage>
        <taxon>Bacteria</taxon>
        <taxon>Pseudomonadati</taxon>
        <taxon>Verrucomicrobiota</taxon>
        <taxon>Verrucomicrobiia</taxon>
        <taxon>Verrucomicrobiales</taxon>
        <taxon>Verrucomicrobiaceae</taxon>
        <taxon>Persicirhabdus</taxon>
    </lineage>
</organism>
<proteinExistence type="predicted"/>
<dbReference type="EMBL" id="JAENIM010000008">
    <property type="protein sequence ID" value="MBK1789706.1"/>
    <property type="molecule type" value="Genomic_DNA"/>
</dbReference>
<evidence type="ECO:0000313" key="3">
    <source>
        <dbReference type="Proteomes" id="UP000624703"/>
    </source>
</evidence>
<sequence>MNFVQRTIHNVFMALVMIAGVVLIAVDAQRATAGAILFIGSLYFIIKQD</sequence>
<accession>A0A8J7MC00</accession>
<name>A0A8J7MC00_9BACT</name>
<gene>
    <name evidence="2" type="ORF">JIN82_00910</name>
</gene>
<dbReference type="Proteomes" id="UP000624703">
    <property type="component" value="Unassembled WGS sequence"/>
</dbReference>
<feature type="transmembrane region" description="Helical" evidence="1">
    <location>
        <begin position="31"/>
        <end position="46"/>
    </location>
</feature>